<gene>
    <name evidence="11 16" type="primary">dnaJ</name>
    <name evidence="16" type="ORF">PNHJDAII_00003</name>
</gene>
<feature type="region of interest" description="Disordered" evidence="13">
    <location>
        <begin position="386"/>
        <end position="414"/>
    </location>
</feature>
<comment type="function">
    <text evidence="11">Participates actively in the response to hyperosmotic and heat shock by preventing the aggregation of stress-denatured proteins and by disaggregating proteins, also in an autonomous, DnaK-independent fashion. Unfolded proteins bind initially to DnaJ; upon interaction with the DnaJ-bound protein, DnaK hydrolyzes its bound ATP, resulting in the formation of a stable complex. GrpE releases ADP from DnaK; ATP binding to DnaK triggers the release of the substrate protein, thus completing the reaction cycle. Several rounds of ATP-dependent interactions between DnaJ, DnaK and GrpE are required for fully efficient folding. Also involved, together with DnaK and GrpE, in the DNA replication of plasmids through activation of initiation proteins.</text>
</comment>
<dbReference type="NCBIfam" id="TIGR02349">
    <property type="entry name" value="DnaJ_bact"/>
    <property type="match status" value="1"/>
</dbReference>
<dbReference type="SMART" id="SM00271">
    <property type="entry name" value="DnaJ"/>
    <property type="match status" value="1"/>
</dbReference>
<dbReference type="InterPro" id="IPR018253">
    <property type="entry name" value="DnaJ_domain_CS"/>
</dbReference>
<evidence type="ECO:0000313" key="16">
    <source>
        <dbReference type="EMBL" id="QNO52999.1"/>
    </source>
</evidence>
<dbReference type="FunFam" id="2.10.230.10:FF:000002">
    <property type="entry name" value="Molecular chaperone DnaJ"/>
    <property type="match status" value="1"/>
</dbReference>
<keyword evidence="5 11" id="KW-0479">Metal-binding</keyword>
<feature type="repeat" description="CXXCXGXG motif" evidence="11">
    <location>
        <begin position="183"/>
        <end position="190"/>
    </location>
</feature>
<comment type="subunit">
    <text evidence="2 11">Homodimer.</text>
</comment>
<dbReference type="PROSITE" id="PS00636">
    <property type="entry name" value="DNAJ_1"/>
    <property type="match status" value="1"/>
</dbReference>
<keyword evidence="10 11" id="KW-0143">Chaperone</keyword>
<keyword evidence="4 11" id="KW-0235">DNA replication</keyword>
<feature type="binding site" evidence="11">
    <location>
        <position position="183"/>
    </location>
    <ligand>
        <name>Zn(2+)</name>
        <dbReference type="ChEBI" id="CHEBI:29105"/>
        <label>1</label>
    </ligand>
</feature>
<protein>
    <recommendedName>
        <fullName evidence="11">Chaperone protein DnaJ</fullName>
    </recommendedName>
</protein>
<accession>A0A7G9YYB5</accession>
<evidence type="ECO:0000256" key="13">
    <source>
        <dbReference type="SAM" id="MobiDB-lite"/>
    </source>
</evidence>
<dbReference type="CDD" id="cd06257">
    <property type="entry name" value="DnaJ"/>
    <property type="match status" value="1"/>
</dbReference>
<dbReference type="InterPro" id="IPR036410">
    <property type="entry name" value="HSP_DnaJ_Cys-rich_dom_sf"/>
</dbReference>
<dbReference type="Gene3D" id="6.20.20.10">
    <property type="match status" value="2"/>
</dbReference>
<comment type="domain">
    <text evidence="11">The J domain is necessary and sufficient to stimulate DnaK ATPase activity. Zinc center 1 plays an important role in the autonomous, DnaK-independent chaperone activity of DnaJ. Zinc center 2 is essential for interaction with DnaK and for DnaJ activity.</text>
</comment>
<feature type="repeat" description="CXXCXGXG motif" evidence="11">
    <location>
        <begin position="239"/>
        <end position="246"/>
    </location>
</feature>
<dbReference type="GO" id="GO:0008270">
    <property type="term" value="F:zinc ion binding"/>
    <property type="evidence" value="ECO:0007669"/>
    <property type="project" value="UniProtKB-UniRule"/>
</dbReference>
<dbReference type="PROSITE" id="PS50076">
    <property type="entry name" value="DNAJ_2"/>
    <property type="match status" value="1"/>
</dbReference>
<dbReference type="GO" id="GO:0006260">
    <property type="term" value="P:DNA replication"/>
    <property type="evidence" value="ECO:0007669"/>
    <property type="project" value="UniProtKB-KW"/>
</dbReference>
<evidence type="ECO:0000256" key="10">
    <source>
        <dbReference type="ARBA" id="ARBA00023186"/>
    </source>
</evidence>
<keyword evidence="6 11" id="KW-0677">Repeat</keyword>
<dbReference type="InterPro" id="IPR036869">
    <property type="entry name" value="J_dom_sf"/>
</dbReference>
<name>A0A7G9YYB5_9EURY</name>
<comment type="cofactor">
    <cofactor evidence="11">
        <name>Zn(2+)</name>
        <dbReference type="ChEBI" id="CHEBI:29105"/>
    </cofactor>
    <text evidence="11">Binds 2 Zn(2+) ions per monomer.</text>
</comment>
<dbReference type="CDD" id="cd10747">
    <property type="entry name" value="DnaJ_C"/>
    <property type="match status" value="1"/>
</dbReference>
<keyword evidence="3 11" id="KW-0963">Cytoplasm</keyword>
<feature type="binding site" evidence="11">
    <location>
        <position position="242"/>
    </location>
    <ligand>
        <name>Zn(2+)</name>
        <dbReference type="ChEBI" id="CHEBI:29105"/>
        <label>1</label>
    </ligand>
</feature>
<dbReference type="InterPro" id="IPR001623">
    <property type="entry name" value="DnaJ_domain"/>
</dbReference>
<evidence type="ECO:0000256" key="6">
    <source>
        <dbReference type="ARBA" id="ARBA00022737"/>
    </source>
</evidence>
<dbReference type="Pfam" id="PF01556">
    <property type="entry name" value="DnaJ_C"/>
    <property type="match status" value="1"/>
</dbReference>
<feature type="binding site" evidence="11">
    <location>
        <position position="202"/>
    </location>
    <ligand>
        <name>Zn(2+)</name>
        <dbReference type="ChEBI" id="CHEBI:29105"/>
        <label>2</label>
    </ligand>
</feature>
<dbReference type="Pfam" id="PF00226">
    <property type="entry name" value="DnaJ"/>
    <property type="match status" value="1"/>
</dbReference>
<evidence type="ECO:0000256" key="11">
    <source>
        <dbReference type="HAMAP-Rule" id="MF_01152"/>
    </source>
</evidence>
<keyword evidence="7 11" id="KW-0863">Zinc-finger</keyword>
<evidence type="ECO:0000256" key="7">
    <source>
        <dbReference type="ARBA" id="ARBA00022771"/>
    </source>
</evidence>
<comment type="similarity">
    <text evidence="11">Belongs to the DnaJ family.</text>
</comment>
<evidence type="ECO:0000256" key="1">
    <source>
        <dbReference type="ARBA" id="ARBA00004496"/>
    </source>
</evidence>
<dbReference type="InterPro" id="IPR001305">
    <property type="entry name" value="HSP_DnaJ_Cys-rich_dom"/>
</dbReference>
<keyword evidence="8 11" id="KW-0862">Zinc</keyword>
<feature type="domain" description="CR-type" evidence="15">
    <location>
        <begin position="170"/>
        <end position="251"/>
    </location>
</feature>
<evidence type="ECO:0000256" key="2">
    <source>
        <dbReference type="ARBA" id="ARBA00011738"/>
    </source>
</evidence>
<dbReference type="InterPro" id="IPR002939">
    <property type="entry name" value="DnaJ_C"/>
</dbReference>
<comment type="subcellular location">
    <subcellularLocation>
        <location evidence="1 11">Cytoplasm</location>
    </subcellularLocation>
</comment>
<dbReference type="PANTHER" id="PTHR43096">
    <property type="entry name" value="DNAJ HOMOLOG 1, MITOCHONDRIAL-RELATED"/>
    <property type="match status" value="1"/>
</dbReference>
<dbReference type="SUPFAM" id="SSF57938">
    <property type="entry name" value="DnaJ/Hsp40 cysteine-rich domain"/>
    <property type="match status" value="1"/>
</dbReference>
<evidence type="ECO:0000256" key="5">
    <source>
        <dbReference type="ARBA" id="ARBA00022723"/>
    </source>
</evidence>
<dbReference type="CDD" id="cd10719">
    <property type="entry name" value="DnaJ_zf"/>
    <property type="match status" value="1"/>
</dbReference>
<dbReference type="EMBL" id="MT631528">
    <property type="protein sequence ID" value="QNO52999.1"/>
    <property type="molecule type" value="Genomic_DNA"/>
</dbReference>
<feature type="zinc finger region" description="CR-type" evidence="12">
    <location>
        <begin position="170"/>
        <end position="251"/>
    </location>
</feature>
<dbReference type="Gene3D" id="2.60.260.20">
    <property type="entry name" value="Urease metallochaperone UreE, N-terminal domain"/>
    <property type="match status" value="2"/>
</dbReference>
<dbReference type="AlphaFoldDB" id="A0A7G9YYB5"/>
<dbReference type="GO" id="GO:0031072">
    <property type="term" value="F:heat shock protein binding"/>
    <property type="evidence" value="ECO:0007669"/>
    <property type="project" value="InterPro"/>
</dbReference>
<feature type="binding site" evidence="11">
    <location>
        <position position="239"/>
    </location>
    <ligand>
        <name>Zn(2+)</name>
        <dbReference type="ChEBI" id="CHEBI:29105"/>
        <label>1</label>
    </ligand>
</feature>
<feature type="binding site" evidence="11">
    <location>
        <position position="228"/>
    </location>
    <ligand>
        <name>Zn(2+)</name>
        <dbReference type="ChEBI" id="CHEBI:29105"/>
        <label>2</label>
    </ligand>
</feature>
<evidence type="ECO:0000256" key="3">
    <source>
        <dbReference type="ARBA" id="ARBA00022490"/>
    </source>
</evidence>
<dbReference type="InterPro" id="IPR012724">
    <property type="entry name" value="DnaJ"/>
</dbReference>
<dbReference type="GO" id="GO:0009408">
    <property type="term" value="P:response to heat"/>
    <property type="evidence" value="ECO:0007669"/>
    <property type="project" value="InterPro"/>
</dbReference>
<dbReference type="InterPro" id="IPR008971">
    <property type="entry name" value="HSP40/DnaJ_pept-bd"/>
</dbReference>
<proteinExistence type="inferred from homology"/>
<feature type="repeat" description="CXXCXGXG motif" evidence="11">
    <location>
        <begin position="199"/>
        <end position="206"/>
    </location>
</feature>
<dbReference type="Pfam" id="PF00684">
    <property type="entry name" value="DnaJ_CXXCXGXG"/>
    <property type="match status" value="1"/>
</dbReference>
<dbReference type="PROSITE" id="PS51188">
    <property type="entry name" value="ZF_CR"/>
    <property type="match status" value="1"/>
</dbReference>
<keyword evidence="9 11" id="KW-0346">Stress response</keyword>
<evidence type="ECO:0000259" key="15">
    <source>
        <dbReference type="PROSITE" id="PS51188"/>
    </source>
</evidence>
<feature type="binding site" evidence="11">
    <location>
        <position position="186"/>
    </location>
    <ligand>
        <name>Zn(2+)</name>
        <dbReference type="ChEBI" id="CHEBI:29105"/>
        <label>1</label>
    </ligand>
</feature>
<evidence type="ECO:0000256" key="8">
    <source>
        <dbReference type="ARBA" id="ARBA00022833"/>
    </source>
</evidence>
<evidence type="ECO:0000256" key="4">
    <source>
        <dbReference type="ARBA" id="ARBA00022705"/>
    </source>
</evidence>
<feature type="domain" description="J" evidence="14">
    <location>
        <begin position="12"/>
        <end position="78"/>
    </location>
</feature>
<feature type="repeat" description="CXXCXGXG motif" evidence="11">
    <location>
        <begin position="225"/>
        <end position="232"/>
    </location>
</feature>
<evidence type="ECO:0000259" key="14">
    <source>
        <dbReference type="PROSITE" id="PS50076"/>
    </source>
</evidence>
<dbReference type="GO" id="GO:0005524">
    <property type="term" value="F:ATP binding"/>
    <property type="evidence" value="ECO:0007669"/>
    <property type="project" value="InterPro"/>
</dbReference>
<dbReference type="GO" id="GO:0005737">
    <property type="term" value="C:cytoplasm"/>
    <property type="evidence" value="ECO:0007669"/>
    <property type="project" value="UniProtKB-SubCell"/>
</dbReference>
<dbReference type="SUPFAM" id="SSF46565">
    <property type="entry name" value="Chaperone J-domain"/>
    <property type="match status" value="1"/>
</dbReference>
<dbReference type="FunFam" id="2.60.260.20:FF:000004">
    <property type="entry name" value="Molecular chaperone DnaJ"/>
    <property type="match status" value="1"/>
</dbReference>
<evidence type="ECO:0000256" key="9">
    <source>
        <dbReference type="ARBA" id="ARBA00023016"/>
    </source>
</evidence>
<dbReference type="GO" id="GO:0051082">
    <property type="term" value="F:unfolded protein binding"/>
    <property type="evidence" value="ECO:0007669"/>
    <property type="project" value="UniProtKB-UniRule"/>
</dbReference>
<reference evidence="16" key="1">
    <citation type="submission" date="2020-06" db="EMBL/GenBank/DDBJ databases">
        <title>Unique genomic features of the anaerobic methanotrophic archaea.</title>
        <authorList>
            <person name="Chadwick G.L."/>
            <person name="Skennerton C.T."/>
            <person name="Laso-Perez R."/>
            <person name="Leu A.O."/>
            <person name="Speth D.R."/>
            <person name="Yu H."/>
            <person name="Morgan-Lang C."/>
            <person name="Hatzenpichler R."/>
            <person name="Goudeau D."/>
            <person name="Malmstrom R."/>
            <person name="Brazelton W.J."/>
            <person name="Woyke T."/>
            <person name="Hallam S.J."/>
            <person name="Tyson G.W."/>
            <person name="Wegener G."/>
            <person name="Boetius A."/>
            <person name="Orphan V."/>
        </authorList>
    </citation>
    <scope>NUCLEOTIDE SEQUENCE</scope>
</reference>
<feature type="binding site" evidence="11">
    <location>
        <position position="225"/>
    </location>
    <ligand>
        <name>Zn(2+)</name>
        <dbReference type="ChEBI" id="CHEBI:29105"/>
        <label>2</label>
    </ligand>
</feature>
<dbReference type="HAMAP" id="MF_01152">
    <property type="entry name" value="DnaJ"/>
    <property type="match status" value="1"/>
</dbReference>
<dbReference type="PANTHER" id="PTHR43096:SF48">
    <property type="entry name" value="CHAPERONE PROTEIN DNAJ"/>
    <property type="match status" value="1"/>
</dbReference>
<dbReference type="Gene3D" id="1.10.287.110">
    <property type="entry name" value="DnaJ domain"/>
    <property type="match status" value="1"/>
</dbReference>
<organism evidence="16">
    <name type="scientific">Candidatus Methanophagaceae archaeon ANME-1 ERB6</name>
    <dbReference type="NCBI Taxonomy" id="2759912"/>
    <lineage>
        <taxon>Archaea</taxon>
        <taxon>Methanobacteriati</taxon>
        <taxon>Methanobacteriota</taxon>
        <taxon>Stenosarchaea group</taxon>
        <taxon>Methanomicrobia</taxon>
        <taxon>Candidatus Methanophagales</taxon>
        <taxon>Candidatus Methanophagaceae</taxon>
    </lineage>
</organism>
<dbReference type="GO" id="GO:0042026">
    <property type="term" value="P:protein refolding"/>
    <property type="evidence" value="ECO:0007669"/>
    <property type="project" value="TreeGrafter"/>
</dbReference>
<evidence type="ECO:0000256" key="12">
    <source>
        <dbReference type="PROSITE-ProRule" id="PRU00546"/>
    </source>
</evidence>
<dbReference type="SUPFAM" id="SSF49493">
    <property type="entry name" value="HSP40/DnaJ peptide-binding domain"/>
    <property type="match status" value="2"/>
</dbReference>
<feature type="binding site" evidence="11">
    <location>
        <position position="199"/>
    </location>
    <ligand>
        <name>Zn(2+)</name>
        <dbReference type="ChEBI" id="CHEBI:29105"/>
        <label>2</label>
    </ligand>
</feature>
<dbReference type="PRINTS" id="PR00625">
    <property type="entry name" value="JDOMAIN"/>
</dbReference>
<sequence>MEGEAELAAKRDYYETLGVDKGATKEEVKRAYRRLAKKHHPDLNKDNPKEAEEKFKEVSEAYEVLSDPQKRVNYDKFGHAGVDFGPGGFDWSNFTRYGDVEDIFGDVFRDFFGGNFGFSRTRGGASIFEDLFGRVGYTRAEEGYRPRARAERGSDIRYDLEIDLEEAAKGMGKELNVSKEDSCPSCRGTGASTGRLKTCSACGGTGQIKNVQRRGFAQFISISTCPRCAGRGEVVEKPCENCGGSGKIRVSKRISVRIPPGVDTGSRLRIAGEGGAGERGGPSGDLYVVVHVREHEFFRREGSNLFCEVPVRFAQVVFGDEIEVRTIEGGKAKIKMPLGTQPNTVFRLKNRGMADLRGYGRGNMLVRVKVVTPTKVSKRQKELLREFDDEERGQEEGEKKSSFWWSKSKGKGGR</sequence>
<dbReference type="FunFam" id="1.10.287.110:FF:000034">
    <property type="entry name" value="Chaperone protein DnaJ"/>
    <property type="match status" value="1"/>
</dbReference>